<dbReference type="AlphaFoldDB" id="A0A8H6E2S0"/>
<keyword evidence="3" id="KW-1185">Reference proteome</keyword>
<dbReference type="InterPro" id="IPR009023">
    <property type="entry name" value="HMG_CoA_Rdtase_NAD(P)-bd_sf"/>
</dbReference>
<dbReference type="InterPro" id="IPR007325">
    <property type="entry name" value="KFase/CYL"/>
</dbReference>
<dbReference type="PANTHER" id="PTHR34861:SF10">
    <property type="entry name" value="CYCLASE"/>
    <property type="match status" value="1"/>
</dbReference>
<evidence type="ECO:0000256" key="1">
    <source>
        <dbReference type="ARBA" id="ARBA00007865"/>
    </source>
</evidence>
<dbReference type="InterPro" id="IPR002202">
    <property type="entry name" value="HMG_CoA_Rdtase"/>
</dbReference>
<dbReference type="GO" id="GO:0019441">
    <property type="term" value="P:L-tryptophan catabolic process to kynurenine"/>
    <property type="evidence" value="ECO:0007669"/>
    <property type="project" value="InterPro"/>
</dbReference>
<sequence>MVGTSARLAQVAVHLSASSSPPPSLNTDTKMTIQAPDQLPWDPNCTQFPSRKELPKIPGAPDGAAWVWGKADEIGRLNLLTPARVKAAAAEIQTGEMIRLDLPLHIPEHPAFGREPFEHKIKTVLKDIVYDDTYSLNPQSGTQWDGFRHFAHIDTKQFYNGTTSTDIEQPTPTSRCSIHHWATHGIAARALLLDYHHYAQTTNTPYDPYTSHPITLAALTACAKSQGIDLRPASQGGDIQIGDILLIRSGFVTRYNELSSEQRAAAAARSHEDVSWAGVSQDQDMVDWLHDCYFAAVAGDSPTFECWPPVPGTGYLHESILALWGMPLGEMWDLERIAARCREIGRWRFFVSSAPANVVGGVGSHANAFAIIIYKTTTTKIPHEVLSPLKHIKATGFPASSRRFKQDSEPTSKHLQLQRLVPHITDPTVNVIFEYRCGDAAGQNMATIAIQAACDKFYISPTAKKLNLKDITLVGQPVSDKSLSLGNIMRTRGVKVLAWGAIEDSACQKILDDLLRGSLPMFPVSAASGGLGTFPAPGILPNTLGSKMVWSRIPQASPRTRTITYGRRDHFGSTGNAVRIVRTVGSSAEASTV</sequence>
<comment type="similarity">
    <text evidence="1">Belongs to the Cyclase 1 superfamily.</text>
</comment>
<dbReference type="EMBL" id="SPNV01000321">
    <property type="protein sequence ID" value="KAF5856413.1"/>
    <property type="molecule type" value="Genomic_DNA"/>
</dbReference>
<proteinExistence type="inferred from homology"/>
<gene>
    <name evidence="2" type="ORF">ETB97_007436</name>
</gene>
<dbReference type="GO" id="GO:0004420">
    <property type="term" value="F:hydroxymethylglutaryl-CoA reductase (NADPH) activity"/>
    <property type="evidence" value="ECO:0007669"/>
    <property type="project" value="InterPro"/>
</dbReference>
<dbReference type="PROSITE" id="PS50065">
    <property type="entry name" value="HMG_COA_REDUCTASE_4"/>
    <property type="match status" value="1"/>
</dbReference>
<dbReference type="Pfam" id="PF04199">
    <property type="entry name" value="Cyclase"/>
    <property type="match status" value="1"/>
</dbReference>
<reference evidence="2 3" key="1">
    <citation type="submission" date="2019-04" db="EMBL/GenBank/DDBJ databases">
        <title>Aspergillus burnettii sp. nov., novel species from soil in southeast Queensland.</title>
        <authorList>
            <person name="Gilchrist C.L.M."/>
            <person name="Pitt J.I."/>
            <person name="Lange L."/>
            <person name="Lacey H.J."/>
            <person name="Vuong D."/>
            <person name="Midgley D.J."/>
            <person name="Greenfield P."/>
            <person name="Bradbury M."/>
            <person name="Lacey E."/>
            <person name="Busk P.K."/>
            <person name="Pilgaard B."/>
            <person name="Chooi Y.H."/>
            <person name="Piggott A.M."/>
        </authorList>
    </citation>
    <scope>NUCLEOTIDE SEQUENCE [LARGE SCALE GENOMIC DNA]</scope>
    <source>
        <strain evidence="2 3">FRR 5400</strain>
    </source>
</reference>
<evidence type="ECO:0000313" key="2">
    <source>
        <dbReference type="EMBL" id="KAF5856413.1"/>
    </source>
</evidence>
<comment type="caution">
    <text evidence="2">The sequence shown here is derived from an EMBL/GenBank/DDBJ whole genome shotgun (WGS) entry which is preliminary data.</text>
</comment>
<dbReference type="Gene3D" id="3.50.30.50">
    <property type="entry name" value="Putative cyclase"/>
    <property type="match status" value="1"/>
</dbReference>
<dbReference type="SUPFAM" id="SSF102198">
    <property type="entry name" value="Putative cyclase"/>
    <property type="match status" value="1"/>
</dbReference>
<dbReference type="Pfam" id="PF00368">
    <property type="entry name" value="HMG-CoA_red"/>
    <property type="match status" value="1"/>
</dbReference>
<protein>
    <submittedName>
        <fullName evidence="2">Uncharacterized protein</fullName>
    </submittedName>
</protein>
<dbReference type="GO" id="GO:0004061">
    <property type="term" value="F:arylformamidase activity"/>
    <property type="evidence" value="ECO:0007669"/>
    <property type="project" value="InterPro"/>
</dbReference>
<dbReference type="Proteomes" id="UP000541154">
    <property type="component" value="Unassembled WGS sequence"/>
</dbReference>
<dbReference type="GO" id="GO:0015936">
    <property type="term" value="P:coenzyme A metabolic process"/>
    <property type="evidence" value="ECO:0007669"/>
    <property type="project" value="InterPro"/>
</dbReference>
<dbReference type="InterPro" id="IPR037175">
    <property type="entry name" value="KFase_sf"/>
</dbReference>
<dbReference type="SUPFAM" id="SSF55035">
    <property type="entry name" value="NAD-binding domain of HMG-CoA reductase"/>
    <property type="match status" value="1"/>
</dbReference>
<name>A0A8H6E2S0_PETAA</name>
<accession>A0A8H6E2S0</accession>
<dbReference type="PANTHER" id="PTHR34861">
    <property type="match status" value="1"/>
</dbReference>
<organism evidence="2 3">
    <name type="scientific">Petromyces alliaceus</name>
    <name type="common">Aspergillus alliaceus</name>
    <dbReference type="NCBI Taxonomy" id="209559"/>
    <lineage>
        <taxon>Eukaryota</taxon>
        <taxon>Fungi</taxon>
        <taxon>Dikarya</taxon>
        <taxon>Ascomycota</taxon>
        <taxon>Pezizomycotina</taxon>
        <taxon>Eurotiomycetes</taxon>
        <taxon>Eurotiomycetidae</taxon>
        <taxon>Eurotiales</taxon>
        <taxon>Aspergillaceae</taxon>
        <taxon>Aspergillus</taxon>
        <taxon>Aspergillus subgen. Circumdati</taxon>
    </lineage>
</organism>
<dbReference type="Gene3D" id="3.30.70.420">
    <property type="entry name" value="Hydroxymethylglutaryl-CoA reductase, class I/II, NAD/NADP-binding domain"/>
    <property type="match status" value="1"/>
</dbReference>
<evidence type="ECO:0000313" key="3">
    <source>
        <dbReference type="Proteomes" id="UP000541154"/>
    </source>
</evidence>